<evidence type="ECO:0000313" key="7">
    <source>
        <dbReference type="EMBL" id="AXR03931.1"/>
    </source>
</evidence>
<dbReference type="GO" id="GO:0008270">
    <property type="term" value="F:zinc ion binding"/>
    <property type="evidence" value="ECO:0007669"/>
    <property type="project" value="InterPro"/>
</dbReference>
<protein>
    <submittedName>
        <fullName evidence="7">Acetoin dehydrogenase</fullName>
    </submittedName>
</protein>
<evidence type="ECO:0000256" key="2">
    <source>
        <dbReference type="ARBA" id="ARBA00022833"/>
    </source>
</evidence>
<evidence type="ECO:0000256" key="3">
    <source>
        <dbReference type="ARBA" id="ARBA00023002"/>
    </source>
</evidence>
<keyword evidence="3" id="KW-0560">Oxidoreductase</keyword>
<keyword evidence="1 4" id="KW-0479">Metal-binding</keyword>
<evidence type="ECO:0000256" key="1">
    <source>
        <dbReference type="ARBA" id="ARBA00022723"/>
    </source>
</evidence>
<gene>
    <name evidence="7" type="ORF">D0511_06730</name>
</gene>
<dbReference type="GO" id="GO:0016491">
    <property type="term" value="F:oxidoreductase activity"/>
    <property type="evidence" value="ECO:0007669"/>
    <property type="project" value="UniProtKB-KW"/>
</dbReference>
<reference evidence="7 8" key="1">
    <citation type="submission" date="2018-08" db="EMBL/GenBank/DDBJ databases">
        <title>Whole Genome Sequences of Two Pseudoalteromonas piscicida Strains, DE1-A and DE2-A, which Exhibit Strong Antibacterial Activity against Vibrio vulnificus.</title>
        <authorList>
            <person name="Richards G.P."/>
            <person name="Needleman D.S."/>
            <person name="Watson M.A."/>
            <person name="Polson S.W."/>
        </authorList>
    </citation>
    <scope>NUCLEOTIDE SEQUENCE [LARGE SCALE GENOMIC DNA]</scope>
    <source>
        <strain evidence="7 8">DE2-A</strain>
    </source>
</reference>
<dbReference type="InterPro" id="IPR002328">
    <property type="entry name" value="ADH_Zn_CS"/>
</dbReference>
<dbReference type="Proteomes" id="UP000258102">
    <property type="component" value="Chromosome 1"/>
</dbReference>
<evidence type="ECO:0000259" key="5">
    <source>
        <dbReference type="Pfam" id="PF00107"/>
    </source>
</evidence>
<sequence>MPDHFNAAVLTELNKDLQIKKLKVPELRTGQVLVKLTRAGLCRSQLMEARGHRGEDKYLPHLLGHEGVGNIVATGPGVAKVKVGDRVILGWLKGSGIDAGGTVFSSQDGETINGGPVTTFSEYTVVSENRITQCPGDINDDMAVLLGCALPTGAGIVLNQVQPSHEQTVLLIGLGGIGLSALLMLKHFRPKHVVVIDTNPEKVRIAMALGADHGYVLHDDIQSEIAANFPQGFDFAIECAGHTSSIEMAFELIHNAGKCIFASHPPNGEKIQLDPHALICGKRIEGSWGGGSNPDRDLVKIGRIIQELDFPMEVFISHQYTLSEINNALNDLENNQVVRAVIDLEG</sequence>
<keyword evidence="2 4" id="KW-0862">Zinc</keyword>
<dbReference type="InterPro" id="IPR013154">
    <property type="entry name" value="ADH-like_N"/>
</dbReference>
<comment type="similarity">
    <text evidence="4">Belongs to the zinc-containing alcohol dehydrogenase family.</text>
</comment>
<dbReference type="InterPro" id="IPR036291">
    <property type="entry name" value="NAD(P)-bd_dom_sf"/>
</dbReference>
<dbReference type="Pfam" id="PF00107">
    <property type="entry name" value="ADH_zinc_N"/>
    <property type="match status" value="1"/>
</dbReference>
<evidence type="ECO:0000313" key="8">
    <source>
        <dbReference type="Proteomes" id="UP000258102"/>
    </source>
</evidence>
<dbReference type="Gene3D" id="3.40.50.720">
    <property type="entry name" value="NAD(P)-binding Rossmann-like Domain"/>
    <property type="match status" value="1"/>
</dbReference>
<dbReference type="KEGG" id="ppis:B1L02_11020"/>
<dbReference type="SUPFAM" id="SSF51735">
    <property type="entry name" value="NAD(P)-binding Rossmann-fold domains"/>
    <property type="match status" value="1"/>
</dbReference>
<dbReference type="SUPFAM" id="SSF50129">
    <property type="entry name" value="GroES-like"/>
    <property type="match status" value="1"/>
</dbReference>
<dbReference type="Gene3D" id="3.90.180.10">
    <property type="entry name" value="Medium-chain alcohol dehydrogenases, catalytic domain"/>
    <property type="match status" value="1"/>
</dbReference>
<comment type="cofactor">
    <cofactor evidence="4">
        <name>Zn(2+)</name>
        <dbReference type="ChEBI" id="CHEBI:29105"/>
    </cofactor>
</comment>
<accession>A0AAD0RKE0</accession>
<dbReference type="InterPro" id="IPR011032">
    <property type="entry name" value="GroES-like_sf"/>
</dbReference>
<dbReference type="AlphaFoldDB" id="A0AAD0RKE0"/>
<dbReference type="PANTHER" id="PTHR43401">
    <property type="entry name" value="L-THREONINE 3-DEHYDROGENASE"/>
    <property type="match status" value="1"/>
</dbReference>
<dbReference type="InterPro" id="IPR013149">
    <property type="entry name" value="ADH-like_C"/>
</dbReference>
<dbReference type="PROSITE" id="PS00059">
    <property type="entry name" value="ADH_ZINC"/>
    <property type="match status" value="1"/>
</dbReference>
<dbReference type="Pfam" id="PF08240">
    <property type="entry name" value="ADH_N"/>
    <property type="match status" value="1"/>
</dbReference>
<feature type="domain" description="Alcohol dehydrogenase-like C-terminal" evidence="5">
    <location>
        <begin position="176"/>
        <end position="293"/>
    </location>
</feature>
<dbReference type="EMBL" id="CP031761">
    <property type="protein sequence ID" value="AXR03931.1"/>
    <property type="molecule type" value="Genomic_DNA"/>
</dbReference>
<evidence type="ECO:0000256" key="4">
    <source>
        <dbReference type="RuleBase" id="RU361277"/>
    </source>
</evidence>
<proteinExistence type="inferred from homology"/>
<feature type="domain" description="Alcohol dehydrogenase-like N-terminal" evidence="6">
    <location>
        <begin position="29"/>
        <end position="135"/>
    </location>
</feature>
<organism evidence="7 8">
    <name type="scientific">Pseudoalteromonas piscicida</name>
    <dbReference type="NCBI Taxonomy" id="43662"/>
    <lineage>
        <taxon>Bacteria</taxon>
        <taxon>Pseudomonadati</taxon>
        <taxon>Pseudomonadota</taxon>
        <taxon>Gammaproteobacteria</taxon>
        <taxon>Alteromonadales</taxon>
        <taxon>Pseudoalteromonadaceae</taxon>
        <taxon>Pseudoalteromonas</taxon>
    </lineage>
</organism>
<dbReference type="InterPro" id="IPR050129">
    <property type="entry name" value="Zn_alcohol_dh"/>
</dbReference>
<name>A0AAD0RKE0_PSEO7</name>
<evidence type="ECO:0000259" key="6">
    <source>
        <dbReference type="Pfam" id="PF08240"/>
    </source>
</evidence>
<dbReference type="PANTHER" id="PTHR43401:SF2">
    <property type="entry name" value="L-THREONINE 3-DEHYDROGENASE"/>
    <property type="match status" value="1"/>
</dbReference>